<feature type="non-terminal residue" evidence="1">
    <location>
        <position position="1"/>
    </location>
</feature>
<gene>
    <name evidence="1" type="ORF">EJB05_48070</name>
</gene>
<name>A0A5J9T0R7_9POAL</name>
<keyword evidence="2" id="KW-1185">Reference proteome</keyword>
<evidence type="ECO:0000313" key="1">
    <source>
        <dbReference type="EMBL" id="TVU04926.1"/>
    </source>
</evidence>
<organism evidence="1 2">
    <name type="scientific">Eragrostis curvula</name>
    <name type="common">weeping love grass</name>
    <dbReference type="NCBI Taxonomy" id="38414"/>
    <lineage>
        <taxon>Eukaryota</taxon>
        <taxon>Viridiplantae</taxon>
        <taxon>Streptophyta</taxon>
        <taxon>Embryophyta</taxon>
        <taxon>Tracheophyta</taxon>
        <taxon>Spermatophyta</taxon>
        <taxon>Magnoliopsida</taxon>
        <taxon>Liliopsida</taxon>
        <taxon>Poales</taxon>
        <taxon>Poaceae</taxon>
        <taxon>PACMAD clade</taxon>
        <taxon>Chloridoideae</taxon>
        <taxon>Eragrostideae</taxon>
        <taxon>Eragrostidinae</taxon>
        <taxon>Eragrostis</taxon>
    </lineage>
</organism>
<feature type="non-terminal residue" evidence="1">
    <location>
        <position position="82"/>
    </location>
</feature>
<accession>A0A5J9T0R7</accession>
<proteinExistence type="predicted"/>
<dbReference type="Proteomes" id="UP000324897">
    <property type="component" value="Unassembled WGS sequence"/>
</dbReference>
<sequence length="82" mass="9426">LDKIFGRYWDLANTLNDLNIEARDSWIDFNIQKEQPAAGSLYDQLNNIGQWALQPNVKDLSMAELRCMEETLTNGLTIIKEP</sequence>
<dbReference type="EMBL" id="RWGY01000051">
    <property type="protein sequence ID" value="TVU04926.1"/>
    <property type="molecule type" value="Genomic_DNA"/>
</dbReference>
<reference evidence="1 2" key="1">
    <citation type="journal article" date="2019" name="Sci. Rep.">
        <title>A high-quality genome of Eragrostis curvula grass provides insights into Poaceae evolution and supports new strategies to enhance forage quality.</title>
        <authorList>
            <person name="Carballo J."/>
            <person name="Santos B.A.C.M."/>
            <person name="Zappacosta D."/>
            <person name="Garbus I."/>
            <person name="Selva J.P."/>
            <person name="Gallo C.A."/>
            <person name="Diaz A."/>
            <person name="Albertini E."/>
            <person name="Caccamo M."/>
            <person name="Echenique V."/>
        </authorList>
    </citation>
    <scope>NUCLEOTIDE SEQUENCE [LARGE SCALE GENOMIC DNA]</scope>
    <source>
        <strain evidence="2">cv. Victoria</strain>
        <tissue evidence="1">Leaf</tissue>
    </source>
</reference>
<dbReference type="Gramene" id="TVU04926">
    <property type="protein sequence ID" value="TVU04926"/>
    <property type="gene ID" value="EJB05_48070"/>
</dbReference>
<dbReference type="AlphaFoldDB" id="A0A5J9T0R7"/>
<dbReference type="OrthoDB" id="1898716at2759"/>
<evidence type="ECO:0000313" key="2">
    <source>
        <dbReference type="Proteomes" id="UP000324897"/>
    </source>
</evidence>
<comment type="caution">
    <text evidence="1">The sequence shown here is derived from an EMBL/GenBank/DDBJ whole genome shotgun (WGS) entry which is preliminary data.</text>
</comment>
<protein>
    <submittedName>
        <fullName evidence="1">Uncharacterized protein</fullName>
    </submittedName>
</protein>